<keyword evidence="8" id="KW-0732">Signal</keyword>
<keyword evidence="4" id="KW-0479">Metal-binding</keyword>
<feature type="non-terminal residue" evidence="10">
    <location>
        <position position="1"/>
    </location>
</feature>
<feature type="chain" id="PRO_5003624002" description="superoxide dismutase" evidence="8">
    <location>
        <begin position="22"/>
        <end position="129"/>
    </location>
</feature>
<name>H9XW30_9ERIC</name>
<dbReference type="PANTHER" id="PTHR11404">
    <property type="entry name" value="SUPEROXIDE DISMUTASE 2"/>
    <property type="match status" value="1"/>
</dbReference>
<comment type="similarity">
    <text evidence="2">Belongs to the iron/manganese superoxide dismutase family.</text>
</comment>
<dbReference type="GO" id="GO:0005739">
    <property type="term" value="C:mitochondrion"/>
    <property type="evidence" value="ECO:0007669"/>
    <property type="project" value="UniProtKB-SubCell"/>
</dbReference>
<evidence type="ECO:0000256" key="5">
    <source>
        <dbReference type="ARBA" id="ARBA00023002"/>
    </source>
</evidence>
<feature type="domain" description="Manganese/iron superoxide dismutase N-terminal" evidence="9">
    <location>
        <begin position="62"/>
        <end position="129"/>
    </location>
</feature>
<dbReference type="GO" id="GO:0004784">
    <property type="term" value="F:superoxide dismutase activity"/>
    <property type="evidence" value="ECO:0007669"/>
    <property type="project" value="UniProtKB-EC"/>
</dbReference>
<comment type="subcellular location">
    <subcellularLocation>
        <location evidence="1">Mitochondrion</location>
    </subcellularLocation>
</comment>
<dbReference type="GO" id="GO:0030145">
    <property type="term" value="F:manganese ion binding"/>
    <property type="evidence" value="ECO:0007669"/>
    <property type="project" value="TreeGrafter"/>
</dbReference>
<evidence type="ECO:0000256" key="3">
    <source>
        <dbReference type="ARBA" id="ARBA00012682"/>
    </source>
</evidence>
<dbReference type="PRINTS" id="PR01703">
    <property type="entry name" value="MNSODISMTASE"/>
</dbReference>
<dbReference type="Gene3D" id="1.10.287.990">
    <property type="entry name" value="Fe,Mn superoxide dismutase (SOD) domain"/>
    <property type="match status" value="1"/>
</dbReference>
<evidence type="ECO:0000256" key="2">
    <source>
        <dbReference type="ARBA" id="ARBA00008714"/>
    </source>
</evidence>
<comment type="catalytic activity">
    <reaction evidence="7">
        <text>2 superoxide + 2 H(+) = H2O2 + O2</text>
        <dbReference type="Rhea" id="RHEA:20696"/>
        <dbReference type="ChEBI" id="CHEBI:15378"/>
        <dbReference type="ChEBI" id="CHEBI:15379"/>
        <dbReference type="ChEBI" id="CHEBI:16240"/>
        <dbReference type="ChEBI" id="CHEBI:18421"/>
        <dbReference type="EC" id="1.15.1.1"/>
    </reaction>
</comment>
<keyword evidence="5" id="KW-0560">Oxidoreductase</keyword>
<protein>
    <recommendedName>
        <fullName evidence="3">superoxide dismutase</fullName>
        <ecNumber evidence="3">1.15.1.1</ecNumber>
    </recommendedName>
</protein>
<dbReference type="Pfam" id="PF00081">
    <property type="entry name" value="Sod_Fe_N"/>
    <property type="match status" value="1"/>
</dbReference>
<dbReference type="InterPro" id="IPR019831">
    <property type="entry name" value="Mn/Fe_SOD_N"/>
</dbReference>
<dbReference type="InterPro" id="IPR036324">
    <property type="entry name" value="Mn/Fe_SOD_N_sf"/>
</dbReference>
<dbReference type="InterPro" id="IPR001189">
    <property type="entry name" value="Mn/Fe_SOD"/>
</dbReference>
<proteinExistence type="evidence at transcript level"/>
<evidence type="ECO:0000256" key="6">
    <source>
        <dbReference type="ARBA" id="ARBA00023128"/>
    </source>
</evidence>
<feature type="non-terminal residue" evidence="10">
    <location>
        <position position="129"/>
    </location>
</feature>
<dbReference type="EC" id="1.15.1.1" evidence="3"/>
<dbReference type="FunFam" id="1.10.287.990:FF:000001">
    <property type="entry name" value="Superoxide dismutase"/>
    <property type="match status" value="1"/>
</dbReference>
<evidence type="ECO:0000256" key="7">
    <source>
        <dbReference type="ARBA" id="ARBA00049204"/>
    </source>
</evidence>
<dbReference type="AlphaFoldDB" id="H9XW30"/>
<dbReference type="SUPFAM" id="SSF46609">
    <property type="entry name" value="Fe,Mn superoxide dismutase (SOD), N-terminal domain"/>
    <property type="match status" value="1"/>
</dbReference>
<dbReference type="PANTHER" id="PTHR11404:SF6">
    <property type="entry name" value="SUPEROXIDE DISMUTASE [MN], MITOCHONDRIAL"/>
    <property type="match status" value="1"/>
</dbReference>
<feature type="signal peptide" evidence="8">
    <location>
        <begin position="1"/>
        <end position="21"/>
    </location>
</feature>
<evidence type="ECO:0000256" key="8">
    <source>
        <dbReference type="SAM" id="SignalP"/>
    </source>
</evidence>
<evidence type="ECO:0000259" key="9">
    <source>
        <dbReference type="Pfam" id="PF00081"/>
    </source>
</evidence>
<keyword evidence="6" id="KW-0496">Mitochondrion</keyword>
<reference evidence="10" key="1">
    <citation type="submission" date="2012-03" db="EMBL/GenBank/DDBJ databases">
        <title>Gene cloning of SOD family in Diospyros oleifera.</title>
        <authorList>
            <person name="Zhu W."/>
            <person name="Lai Z."/>
        </authorList>
    </citation>
    <scope>NUCLEOTIDE SEQUENCE</scope>
    <source>
        <tissue evidence="10">In vitro plantlets</tissue>
    </source>
</reference>
<dbReference type="EMBL" id="JQ797744">
    <property type="protein sequence ID" value="AFH08830.1"/>
    <property type="molecule type" value="mRNA"/>
</dbReference>
<accession>H9XW30</accession>
<dbReference type="InterPro" id="IPR050265">
    <property type="entry name" value="Fe/Mn_Superoxide_Dismutase"/>
</dbReference>
<sequence length="129" mass="13910">TQVFSHSLSALSFLVLTQVQQHTSMALRSLVARKSLGLGFQSKAKILAVGSTAHSRGFQTLSLPDLPYDYGALEPAISGEIMQLHHQKHHQTYVTNYNKALEQLHDAIAKGDAAAVVKLQSAIKFNGGG</sequence>
<evidence type="ECO:0000256" key="4">
    <source>
        <dbReference type="ARBA" id="ARBA00022723"/>
    </source>
</evidence>
<evidence type="ECO:0000256" key="1">
    <source>
        <dbReference type="ARBA" id="ARBA00004173"/>
    </source>
</evidence>
<organism evidence="10">
    <name type="scientific">Diospyros oleifera</name>
    <dbReference type="NCBI Taxonomy" id="227308"/>
    <lineage>
        <taxon>Eukaryota</taxon>
        <taxon>Viridiplantae</taxon>
        <taxon>Streptophyta</taxon>
        <taxon>Embryophyta</taxon>
        <taxon>Tracheophyta</taxon>
        <taxon>Spermatophyta</taxon>
        <taxon>Magnoliopsida</taxon>
        <taxon>eudicotyledons</taxon>
        <taxon>Gunneridae</taxon>
        <taxon>Pentapetalae</taxon>
        <taxon>asterids</taxon>
        <taxon>Ericales</taxon>
        <taxon>Ebenaceae</taxon>
        <taxon>Diospyros</taxon>
    </lineage>
</organism>
<evidence type="ECO:0000313" key="10">
    <source>
        <dbReference type="EMBL" id="AFH08830.1"/>
    </source>
</evidence>